<accession>A0AAU0ULG3</accession>
<organism evidence="3 4">
    <name type="scientific">Metallumcola ferriviriculae</name>
    <dbReference type="NCBI Taxonomy" id="3039180"/>
    <lineage>
        <taxon>Bacteria</taxon>
        <taxon>Bacillati</taxon>
        <taxon>Bacillota</taxon>
        <taxon>Clostridia</taxon>
        <taxon>Neomoorellales</taxon>
        <taxon>Desulfitibacteraceae</taxon>
        <taxon>Metallumcola</taxon>
    </lineage>
</organism>
<dbReference type="PRINTS" id="PR00080">
    <property type="entry name" value="SDRFAMILY"/>
</dbReference>
<dbReference type="AlphaFoldDB" id="A0AAU0ULG3"/>
<keyword evidence="4" id="KW-1185">Reference proteome</keyword>
<dbReference type="InterPro" id="IPR002347">
    <property type="entry name" value="SDR_fam"/>
</dbReference>
<dbReference type="KEGG" id="dbc:MFMK1_001180"/>
<dbReference type="InterPro" id="IPR036291">
    <property type="entry name" value="NAD(P)-bd_dom_sf"/>
</dbReference>
<dbReference type="PRINTS" id="PR00081">
    <property type="entry name" value="GDHRDH"/>
</dbReference>
<dbReference type="Gene3D" id="3.40.50.720">
    <property type="entry name" value="NAD(P)-binding Rossmann-like Domain"/>
    <property type="match status" value="1"/>
</dbReference>
<comment type="similarity">
    <text evidence="1">Belongs to the short-chain dehydrogenases/reductases (SDR) family.</text>
</comment>
<dbReference type="Pfam" id="PF13561">
    <property type="entry name" value="adh_short_C2"/>
    <property type="match status" value="1"/>
</dbReference>
<evidence type="ECO:0000256" key="2">
    <source>
        <dbReference type="ARBA" id="ARBA00023002"/>
    </source>
</evidence>
<sequence>MKLNNKVAVVTGAGSGNGRGIALSYLREGAAVVVADINEDGGKETVSLAPEDSRVISIRTDVTKKDEVENMVAQTIKEFGRIDILVNNAGIVSFTPFLELSEEEWDRVHDINLKGPFLCSQVVAKEMLKQNNGGRIINMTSVEAHVVVSSSGNCQPHYNSSKGGLTMLTKALASELASYGITVNSIAPGPIETPFTEMGLKNPAIKKWILEQVPVGRVGQPRDIANAAIFLALDESDFITGTTLFVDGGWTVK</sequence>
<dbReference type="Proteomes" id="UP001329915">
    <property type="component" value="Chromosome"/>
</dbReference>
<keyword evidence="2" id="KW-0560">Oxidoreductase</keyword>
<name>A0AAU0ULG3_9FIRM</name>
<evidence type="ECO:0000256" key="1">
    <source>
        <dbReference type="ARBA" id="ARBA00006484"/>
    </source>
</evidence>
<evidence type="ECO:0000313" key="4">
    <source>
        <dbReference type="Proteomes" id="UP001329915"/>
    </source>
</evidence>
<dbReference type="PANTHER" id="PTHR42760">
    <property type="entry name" value="SHORT-CHAIN DEHYDROGENASES/REDUCTASES FAMILY MEMBER"/>
    <property type="match status" value="1"/>
</dbReference>
<dbReference type="NCBIfam" id="NF005559">
    <property type="entry name" value="PRK07231.1"/>
    <property type="match status" value="1"/>
</dbReference>
<reference evidence="3 4" key="1">
    <citation type="submission" date="2023-04" db="EMBL/GenBank/DDBJ databases">
        <authorList>
            <person name="Hsu D."/>
        </authorList>
    </citation>
    <scope>NUCLEOTIDE SEQUENCE [LARGE SCALE GENOMIC DNA]</scope>
    <source>
        <strain evidence="3 4">MK1</strain>
    </source>
</reference>
<dbReference type="RefSeq" id="WP_366924216.1">
    <property type="nucleotide sequence ID" value="NZ_CP121694.1"/>
</dbReference>
<dbReference type="GO" id="GO:0008206">
    <property type="term" value="P:bile acid metabolic process"/>
    <property type="evidence" value="ECO:0007669"/>
    <property type="project" value="UniProtKB-ARBA"/>
</dbReference>
<dbReference type="CDD" id="cd05233">
    <property type="entry name" value="SDR_c"/>
    <property type="match status" value="1"/>
</dbReference>
<protein>
    <submittedName>
        <fullName evidence="3">SDR family oxidoreductase</fullName>
    </submittedName>
</protein>
<dbReference type="SUPFAM" id="SSF51735">
    <property type="entry name" value="NAD(P)-binding Rossmann-fold domains"/>
    <property type="match status" value="1"/>
</dbReference>
<proteinExistence type="inferred from homology"/>
<dbReference type="EMBL" id="CP121694">
    <property type="protein sequence ID" value="WRO21372.1"/>
    <property type="molecule type" value="Genomic_DNA"/>
</dbReference>
<gene>
    <name evidence="3" type="ORF">MFMK1_001180</name>
</gene>
<evidence type="ECO:0000313" key="3">
    <source>
        <dbReference type="EMBL" id="WRO21372.1"/>
    </source>
</evidence>
<dbReference type="GO" id="GO:0016616">
    <property type="term" value="F:oxidoreductase activity, acting on the CH-OH group of donors, NAD or NADP as acceptor"/>
    <property type="evidence" value="ECO:0007669"/>
    <property type="project" value="TreeGrafter"/>
</dbReference>
<dbReference type="FunFam" id="3.40.50.720:FF:000084">
    <property type="entry name" value="Short-chain dehydrogenase reductase"/>
    <property type="match status" value="1"/>
</dbReference>